<organism evidence="13 14">
    <name type="scientific">Mus caroli</name>
    <name type="common">Ryukyu mouse</name>
    <name type="synonym">Ricefield mouse</name>
    <dbReference type="NCBI Taxonomy" id="10089"/>
    <lineage>
        <taxon>Eukaryota</taxon>
        <taxon>Metazoa</taxon>
        <taxon>Chordata</taxon>
        <taxon>Craniata</taxon>
        <taxon>Vertebrata</taxon>
        <taxon>Euteleostomi</taxon>
        <taxon>Mammalia</taxon>
        <taxon>Eutheria</taxon>
        <taxon>Euarchontoglires</taxon>
        <taxon>Glires</taxon>
        <taxon>Rodentia</taxon>
        <taxon>Myomorpha</taxon>
        <taxon>Muroidea</taxon>
        <taxon>Muridae</taxon>
        <taxon>Murinae</taxon>
        <taxon>Mus</taxon>
        <taxon>Mus</taxon>
    </lineage>
</organism>
<keyword evidence="7" id="KW-0238">DNA-binding</keyword>
<dbReference type="Pfam" id="PF00096">
    <property type="entry name" value="zf-C2H2"/>
    <property type="match status" value="3"/>
</dbReference>
<dbReference type="SMART" id="SM00355">
    <property type="entry name" value="ZnF_C2H2"/>
    <property type="match status" value="3"/>
</dbReference>
<dbReference type="Gene3D" id="3.30.160.60">
    <property type="entry name" value="Classic Zinc Finger"/>
    <property type="match status" value="3"/>
</dbReference>
<evidence type="ECO:0000256" key="3">
    <source>
        <dbReference type="ARBA" id="ARBA00022737"/>
    </source>
</evidence>
<keyword evidence="6" id="KW-0805">Transcription regulation</keyword>
<keyword evidence="9" id="KW-0539">Nucleus</keyword>
<dbReference type="GeneID" id="110309305"/>
<dbReference type="SUPFAM" id="SSF57667">
    <property type="entry name" value="beta-beta-alpha zinc fingers"/>
    <property type="match status" value="2"/>
</dbReference>
<evidence type="ECO:0000313" key="14">
    <source>
        <dbReference type="RefSeq" id="XP_021037542.1"/>
    </source>
</evidence>
<evidence type="ECO:0000256" key="4">
    <source>
        <dbReference type="ARBA" id="ARBA00022771"/>
    </source>
</evidence>
<dbReference type="Proteomes" id="UP000515126">
    <property type="component" value="Chromosome 14"/>
</dbReference>
<evidence type="ECO:0000256" key="1">
    <source>
        <dbReference type="ARBA" id="ARBA00004123"/>
    </source>
</evidence>
<dbReference type="GO" id="GO:0000978">
    <property type="term" value="F:RNA polymerase II cis-regulatory region sequence-specific DNA binding"/>
    <property type="evidence" value="ECO:0007669"/>
    <property type="project" value="TreeGrafter"/>
</dbReference>
<dbReference type="FunFam" id="3.30.160.60:FF:000463">
    <property type="entry name" value="Krueppel-like factor 5"/>
    <property type="match status" value="1"/>
</dbReference>
<evidence type="ECO:0000313" key="13">
    <source>
        <dbReference type="Proteomes" id="UP000515126"/>
    </source>
</evidence>
<feature type="domain" description="C2H2-type" evidence="12">
    <location>
        <begin position="280"/>
        <end position="309"/>
    </location>
</feature>
<gene>
    <name evidence="14" type="primary">Klf5</name>
</gene>
<keyword evidence="3" id="KW-0677">Repeat</keyword>
<dbReference type="PROSITE" id="PS50157">
    <property type="entry name" value="ZINC_FINGER_C2H2_2"/>
    <property type="match status" value="3"/>
</dbReference>
<dbReference type="RefSeq" id="XP_021037542.1">
    <property type="nucleotide sequence ID" value="XM_021181883.2"/>
</dbReference>
<evidence type="ECO:0000259" key="12">
    <source>
        <dbReference type="PROSITE" id="PS50157"/>
    </source>
</evidence>
<dbReference type="GO" id="GO:0000981">
    <property type="term" value="F:DNA-binding transcription factor activity, RNA polymerase II-specific"/>
    <property type="evidence" value="ECO:0007669"/>
    <property type="project" value="TreeGrafter"/>
</dbReference>
<dbReference type="InterPro" id="IPR036236">
    <property type="entry name" value="Znf_C2H2_sf"/>
</dbReference>
<evidence type="ECO:0000256" key="9">
    <source>
        <dbReference type="ARBA" id="ARBA00023242"/>
    </source>
</evidence>
<reference evidence="14" key="1">
    <citation type="submission" date="2025-08" db="UniProtKB">
        <authorList>
            <consortium name="RefSeq"/>
        </authorList>
    </citation>
    <scope>IDENTIFICATION</scope>
</reference>
<feature type="domain" description="C2H2-type" evidence="12">
    <location>
        <begin position="340"/>
        <end position="364"/>
    </location>
</feature>
<dbReference type="FunFam" id="3.30.160.60:FF:000021">
    <property type="entry name" value="Basic krueppel-like factor 3"/>
    <property type="match status" value="1"/>
</dbReference>
<dbReference type="InterPro" id="IPR013087">
    <property type="entry name" value="Znf_C2H2_type"/>
</dbReference>
<dbReference type="FunFam" id="3.30.160.60:FF:000018">
    <property type="entry name" value="Krueppel-like factor 15"/>
    <property type="match status" value="1"/>
</dbReference>
<keyword evidence="4 10" id="KW-0863">Zinc-finger</keyword>
<evidence type="ECO:0000256" key="8">
    <source>
        <dbReference type="ARBA" id="ARBA00023163"/>
    </source>
</evidence>
<dbReference type="PANTHER" id="PTHR23235">
    <property type="entry name" value="KRUEPPEL-LIKE TRANSCRIPTION FACTOR"/>
    <property type="match status" value="1"/>
</dbReference>
<keyword evidence="5" id="KW-0862">Zinc</keyword>
<feature type="region of interest" description="Disordered" evidence="11">
    <location>
        <begin position="202"/>
        <end position="232"/>
    </location>
</feature>
<evidence type="ECO:0000256" key="6">
    <source>
        <dbReference type="ARBA" id="ARBA00023015"/>
    </source>
</evidence>
<dbReference type="AlphaFoldDB" id="A0A6P5R5R7"/>
<dbReference type="GO" id="GO:0008270">
    <property type="term" value="F:zinc ion binding"/>
    <property type="evidence" value="ECO:0007669"/>
    <property type="project" value="UniProtKB-KW"/>
</dbReference>
<dbReference type="PROSITE" id="PS00028">
    <property type="entry name" value="ZINC_FINGER_C2H2_1"/>
    <property type="match status" value="3"/>
</dbReference>
<dbReference type="PANTHER" id="PTHR23235:SF82">
    <property type="entry name" value="KRUEPPEL-LIKE FACTOR 5"/>
    <property type="match status" value="1"/>
</dbReference>
<proteinExistence type="predicted"/>
<evidence type="ECO:0000256" key="2">
    <source>
        <dbReference type="ARBA" id="ARBA00022723"/>
    </source>
</evidence>
<evidence type="ECO:0000256" key="10">
    <source>
        <dbReference type="PROSITE-ProRule" id="PRU00042"/>
    </source>
</evidence>
<evidence type="ECO:0000256" key="7">
    <source>
        <dbReference type="ARBA" id="ARBA00023125"/>
    </source>
</evidence>
<keyword evidence="2" id="KW-0479">Metal-binding</keyword>
<dbReference type="CTD" id="688"/>
<keyword evidence="8" id="KW-0804">Transcription</keyword>
<evidence type="ECO:0000256" key="11">
    <source>
        <dbReference type="SAM" id="MobiDB-lite"/>
    </source>
</evidence>
<sequence>MEKYLTPQLPPVPIISEHKKYRRDSASVVDQFFTDTEGIPYSINMNVFLPDITHLRTGLYKSQRPCVTQIKTEPVTIFSHQSESTAPPPAPTQALPEFTSIFSSHQTTAPPPEVNNIFIKQELPIPDLHLSVPSQQGHLYQLLNTPDLDMPSSTNQTAVMDTLNVSMAGLNAHPSAVQQTSMKQFQGMPPCTYTMPSQFLPQQATYFPPSPPSSEPGSPDRQAEMLQNLTPPPSYAATIASKLAIHNPNLPATLPVNSPTLPPVRYNRRSNPDLEKRRIHFCDYNGCTKVYTKSSHLKAHLRTHTGEKPYKCTWEGCDWRFARSDELTRHYRKHTGAKPFQCVVCQRSFSRSDHLALHMKRHQN</sequence>
<name>A0A6P5R5R7_MUSCR</name>
<comment type="subcellular location">
    <subcellularLocation>
        <location evidence="1">Nucleus</location>
    </subcellularLocation>
</comment>
<accession>A0A6P5R5R7</accession>
<protein>
    <submittedName>
        <fullName evidence="14">Krueppel-like factor 5 isoform X2</fullName>
    </submittedName>
</protein>
<keyword evidence="13" id="KW-1185">Reference proteome</keyword>
<evidence type="ECO:0000256" key="5">
    <source>
        <dbReference type="ARBA" id="ARBA00022833"/>
    </source>
</evidence>
<feature type="domain" description="C2H2-type" evidence="12">
    <location>
        <begin position="310"/>
        <end position="339"/>
    </location>
</feature>
<dbReference type="GO" id="GO:0005634">
    <property type="term" value="C:nucleus"/>
    <property type="evidence" value="ECO:0007669"/>
    <property type="project" value="UniProtKB-SubCell"/>
</dbReference>
<dbReference type="CDD" id="cd21579">
    <property type="entry name" value="KLF5_N"/>
    <property type="match status" value="1"/>
</dbReference>